<evidence type="ECO:0000313" key="1">
    <source>
        <dbReference type="EMBL" id="KJV35675.1"/>
    </source>
</evidence>
<dbReference type="AlphaFoldDB" id="A0A0F3KWN5"/>
<dbReference type="Proteomes" id="UP000033651">
    <property type="component" value="Unassembled WGS sequence"/>
</dbReference>
<name>A0A0F3KWN5_9GAMM</name>
<organism evidence="1 2">
    <name type="scientific">Luteibacter yeojuensis</name>
    <dbReference type="NCBI Taxonomy" id="345309"/>
    <lineage>
        <taxon>Bacteria</taxon>
        <taxon>Pseudomonadati</taxon>
        <taxon>Pseudomonadota</taxon>
        <taxon>Gammaproteobacteria</taxon>
        <taxon>Lysobacterales</taxon>
        <taxon>Rhodanobacteraceae</taxon>
        <taxon>Luteibacter</taxon>
    </lineage>
</organism>
<keyword evidence="2" id="KW-1185">Reference proteome</keyword>
<protein>
    <submittedName>
        <fullName evidence="1">Uncharacterized protein</fullName>
    </submittedName>
</protein>
<sequence>MVWGKVHSWTFECLDCEWRTTTMPAGDMLLRGVTHFDTCPACSGENLMRREATDLERLIERILPAKRGAR</sequence>
<dbReference type="EMBL" id="JZRB01000014">
    <property type="protein sequence ID" value="KJV35675.1"/>
    <property type="molecule type" value="Genomic_DNA"/>
</dbReference>
<comment type="caution">
    <text evidence="1">The sequence shown here is derived from an EMBL/GenBank/DDBJ whole genome shotgun (WGS) entry which is preliminary data.</text>
</comment>
<proteinExistence type="predicted"/>
<dbReference type="PATRIC" id="fig|345309.4.peg.520"/>
<gene>
    <name evidence="1" type="ORF">VI08_06600</name>
</gene>
<reference evidence="1 2" key="1">
    <citation type="submission" date="2015-03" db="EMBL/GenBank/DDBJ databases">
        <title>Draft genome sequence of Luteibacter yeojuensis strain SU11.</title>
        <authorList>
            <person name="Sulaiman J."/>
            <person name="Priya K."/>
            <person name="Chan K.-G."/>
        </authorList>
    </citation>
    <scope>NUCLEOTIDE SEQUENCE [LARGE SCALE GENOMIC DNA]</scope>
    <source>
        <strain evidence="1 2">SU11</strain>
    </source>
</reference>
<evidence type="ECO:0000313" key="2">
    <source>
        <dbReference type="Proteomes" id="UP000033651"/>
    </source>
</evidence>
<accession>A0A0F3KWN5</accession>
<dbReference type="RefSeq" id="WP_045828771.1">
    <property type="nucleotide sequence ID" value="NZ_JZRB01000014.1"/>
</dbReference>
<dbReference type="OrthoDB" id="9135395at2"/>